<evidence type="ECO:0000313" key="5">
    <source>
        <dbReference type="Proteomes" id="UP000236723"/>
    </source>
</evidence>
<dbReference type="OrthoDB" id="286404at2"/>
<evidence type="ECO:0000256" key="2">
    <source>
        <dbReference type="ARBA" id="ARBA00023002"/>
    </source>
</evidence>
<dbReference type="FunFam" id="3.40.50.720:FF:000084">
    <property type="entry name" value="Short-chain dehydrogenase reductase"/>
    <property type="match status" value="1"/>
</dbReference>
<dbReference type="InterPro" id="IPR002347">
    <property type="entry name" value="SDR_fam"/>
</dbReference>
<dbReference type="RefSeq" id="WP_103936162.1">
    <property type="nucleotide sequence ID" value="NZ_FNVO01000001.1"/>
</dbReference>
<name>A0A1H5TZE8_9ACTN</name>
<dbReference type="CDD" id="cd05233">
    <property type="entry name" value="SDR_c"/>
    <property type="match status" value="1"/>
</dbReference>
<keyword evidence="2" id="KW-0560">Oxidoreductase</keyword>
<proteinExistence type="inferred from homology"/>
<dbReference type="AlphaFoldDB" id="A0A1H5TZE8"/>
<dbReference type="SMART" id="SM00822">
    <property type="entry name" value="PKS_KR"/>
    <property type="match status" value="1"/>
</dbReference>
<dbReference type="InterPro" id="IPR020904">
    <property type="entry name" value="Sc_DH/Rdtase_CS"/>
</dbReference>
<organism evidence="4 5">
    <name type="scientific">Thermomonospora echinospora</name>
    <dbReference type="NCBI Taxonomy" id="1992"/>
    <lineage>
        <taxon>Bacteria</taxon>
        <taxon>Bacillati</taxon>
        <taxon>Actinomycetota</taxon>
        <taxon>Actinomycetes</taxon>
        <taxon>Streptosporangiales</taxon>
        <taxon>Thermomonosporaceae</taxon>
        <taxon>Thermomonospora</taxon>
    </lineage>
</organism>
<sequence>MSTAERVHIRPVAEAVLAARGAEQPLAGRVALVTGGSRGLGREIAIAFAAAGADVAVVSRKKDACVELAEELADATGRRVSAHAAHVADWDRLTGLLDEVDSELGPVDILVNNAGIAPLYPSLDEVSEELFDKVIGVNLKGPFRLMAAAGRRMAANGGGVILNISSIASVRPTAADLPYAAAKAALNTLTAGFAQEYGPTVRVNTILAGPFFTDISRAWDLAAFDEMAESWPLHRGGRPDEIVGAALYLCGPSAGFTTGALLAVDGGRLAAP</sequence>
<reference evidence="5" key="1">
    <citation type="submission" date="2016-10" db="EMBL/GenBank/DDBJ databases">
        <authorList>
            <person name="Varghese N."/>
            <person name="Submissions S."/>
        </authorList>
    </citation>
    <scope>NUCLEOTIDE SEQUENCE [LARGE SCALE GENOMIC DNA]</scope>
    <source>
        <strain evidence="5">DSM 43163</strain>
    </source>
</reference>
<feature type="domain" description="Ketoreductase" evidence="3">
    <location>
        <begin position="29"/>
        <end position="215"/>
    </location>
</feature>
<evidence type="ECO:0000313" key="4">
    <source>
        <dbReference type="EMBL" id="SEF67568.1"/>
    </source>
</evidence>
<dbReference type="EMBL" id="FNVO01000001">
    <property type="protein sequence ID" value="SEF67568.1"/>
    <property type="molecule type" value="Genomic_DNA"/>
</dbReference>
<dbReference type="PRINTS" id="PR00080">
    <property type="entry name" value="SDRFAMILY"/>
</dbReference>
<dbReference type="InterPro" id="IPR036291">
    <property type="entry name" value="NAD(P)-bd_dom_sf"/>
</dbReference>
<dbReference type="InterPro" id="IPR057326">
    <property type="entry name" value="KR_dom"/>
</dbReference>
<dbReference type="SUPFAM" id="SSF51735">
    <property type="entry name" value="NAD(P)-binding Rossmann-fold domains"/>
    <property type="match status" value="1"/>
</dbReference>
<dbReference type="PANTHER" id="PTHR43639">
    <property type="entry name" value="OXIDOREDUCTASE, SHORT-CHAIN DEHYDROGENASE/REDUCTASE FAMILY (AFU_ORTHOLOGUE AFUA_5G02870)"/>
    <property type="match status" value="1"/>
</dbReference>
<dbReference type="PROSITE" id="PS00061">
    <property type="entry name" value="ADH_SHORT"/>
    <property type="match status" value="1"/>
</dbReference>
<gene>
    <name evidence="4" type="ORF">SAMN04489712_101785</name>
</gene>
<protein>
    <submittedName>
        <fullName evidence="4">NAD(P)-dependent dehydrogenase, short-chain alcohol dehydrogenase family</fullName>
    </submittedName>
</protein>
<evidence type="ECO:0000259" key="3">
    <source>
        <dbReference type="SMART" id="SM00822"/>
    </source>
</evidence>
<keyword evidence="5" id="KW-1185">Reference proteome</keyword>
<evidence type="ECO:0000256" key="1">
    <source>
        <dbReference type="ARBA" id="ARBA00006484"/>
    </source>
</evidence>
<dbReference type="GO" id="GO:0016491">
    <property type="term" value="F:oxidoreductase activity"/>
    <property type="evidence" value="ECO:0007669"/>
    <property type="project" value="UniProtKB-KW"/>
</dbReference>
<dbReference type="Pfam" id="PF13561">
    <property type="entry name" value="adh_short_C2"/>
    <property type="match status" value="1"/>
</dbReference>
<dbReference type="Gene3D" id="3.40.50.720">
    <property type="entry name" value="NAD(P)-binding Rossmann-like Domain"/>
    <property type="match status" value="1"/>
</dbReference>
<comment type="similarity">
    <text evidence="1">Belongs to the short-chain dehydrogenases/reductases (SDR) family.</text>
</comment>
<accession>A0A1H5TZE8</accession>
<dbReference type="PRINTS" id="PR00081">
    <property type="entry name" value="GDHRDH"/>
</dbReference>
<dbReference type="PANTHER" id="PTHR43639:SF1">
    <property type="entry name" value="SHORT-CHAIN DEHYDROGENASE_REDUCTASE FAMILY PROTEIN"/>
    <property type="match status" value="1"/>
</dbReference>
<dbReference type="Proteomes" id="UP000236723">
    <property type="component" value="Unassembled WGS sequence"/>
</dbReference>